<evidence type="ECO:0000259" key="4">
    <source>
        <dbReference type="Pfam" id="PF02913"/>
    </source>
</evidence>
<feature type="compositionally biased region" description="Gly residues" evidence="3">
    <location>
        <begin position="7"/>
        <end position="16"/>
    </location>
</feature>
<feature type="compositionally biased region" description="Low complexity" evidence="3">
    <location>
        <begin position="28"/>
        <end position="69"/>
    </location>
</feature>
<proteinExistence type="predicted"/>
<evidence type="ECO:0000313" key="5">
    <source>
        <dbReference type="EMBL" id="RPA26549.1"/>
    </source>
</evidence>
<dbReference type="Proteomes" id="UP000269379">
    <property type="component" value="Chromosome 1"/>
</dbReference>
<name>A0AAX1XAI9_BURML</name>
<protein>
    <recommendedName>
        <fullName evidence="4">FAD-binding oxidoreductase/transferase type 4 C-terminal domain-containing protein</fullName>
    </recommendedName>
</protein>
<reference evidence="6" key="1">
    <citation type="submission" date="2018-10" db="EMBL/GenBank/DDBJ databases">
        <title>FDA dAtabase for Regulatory Grade micrObial Sequences (FDA-ARGOS): Supporting development and validation of Infectious Disease Dx tests.</title>
        <authorList>
            <person name="Minogue T."/>
            <person name="Wolcott M."/>
            <person name="Wasieloski L."/>
            <person name="Aguilar W."/>
            <person name="Moore D."/>
            <person name="Jaissle J."/>
            <person name="Tallon L."/>
            <person name="Sadzewicz L."/>
            <person name="Zhao X."/>
            <person name="Vavikolanu K."/>
            <person name="Mehta A."/>
            <person name="Aluvathingal J."/>
            <person name="Nadendla S."/>
            <person name="Yan Y."/>
            <person name="Sichtig H."/>
        </authorList>
    </citation>
    <scope>NUCLEOTIDE SEQUENCE [LARGE SCALE GENOMIC DNA]</scope>
    <source>
        <strain evidence="6">FDAARGOS_588</strain>
    </source>
</reference>
<keyword evidence="2" id="KW-0274">FAD</keyword>
<dbReference type="Pfam" id="PF02913">
    <property type="entry name" value="FAD-oxidase_C"/>
    <property type="match status" value="1"/>
</dbReference>
<evidence type="ECO:0000256" key="1">
    <source>
        <dbReference type="ARBA" id="ARBA00022630"/>
    </source>
</evidence>
<dbReference type="InterPro" id="IPR004113">
    <property type="entry name" value="FAD-bd_oxidored_4_C"/>
</dbReference>
<keyword evidence="1" id="KW-0285">Flavoprotein</keyword>
<dbReference type="EMBL" id="RKJW01000002">
    <property type="protein sequence ID" value="RPA26549.1"/>
    <property type="molecule type" value="Genomic_DNA"/>
</dbReference>
<organism evidence="5 6">
    <name type="scientific">Burkholderia mallei</name>
    <name type="common">Pseudomonas mallei</name>
    <dbReference type="NCBI Taxonomy" id="13373"/>
    <lineage>
        <taxon>Bacteria</taxon>
        <taxon>Pseudomonadati</taxon>
        <taxon>Pseudomonadota</taxon>
        <taxon>Betaproteobacteria</taxon>
        <taxon>Burkholderiales</taxon>
        <taxon>Burkholderiaceae</taxon>
        <taxon>Burkholderia</taxon>
        <taxon>pseudomallei group</taxon>
    </lineage>
</organism>
<accession>A0AAX1XAI9</accession>
<dbReference type="GO" id="GO:0050660">
    <property type="term" value="F:flavin adenine dinucleotide binding"/>
    <property type="evidence" value="ECO:0007669"/>
    <property type="project" value="InterPro"/>
</dbReference>
<feature type="domain" description="FAD-binding oxidoreductase/transferase type 4 C-terminal" evidence="4">
    <location>
        <begin position="114"/>
        <end position="217"/>
    </location>
</feature>
<comment type="caution">
    <text evidence="5">The sequence shown here is derived from an EMBL/GenBank/DDBJ whole genome shotgun (WGS) entry which is preliminary data.</text>
</comment>
<evidence type="ECO:0000256" key="2">
    <source>
        <dbReference type="ARBA" id="ARBA00022827"/>
    </source>
</evidence>
<sequence>MRRAGRGRGWGTGAAAGAGRDFAAHDPSASVRVSEASRSAARRAGGLPEAAQGGAAAASAARPARDGALPRARLRRARAALAPRARDAAGRRLLRGDAARVLSLRRRARAGAAAPFDAHGSFAALIECVANGSQAQACDALEQCLGACFDAGAVTAAALAASQRQARDMWALREGFAIDALPHLLNFDMSLPMAGLDTFAACCDAALRAHGPHAACLCVGMPATAMCTSACRSPICPHPARTASSALSTGSCARWADR</sequence>
<evidence type="ECO:0000256" key="3">
    <source>
        <dbReference type="SAM" id="MobiDB-lite"/>
    </source>
</evidence>
<dbReference type="SUPFAM" id="SSF55103">
    <property type="entry name" value="FAD-linked oxidases, C-terminal domain"/>
    <property type="match status" value="1"/>
</dbReference>
<dbReference type="GO" id="GO:0003824">
    <property type="term" value="F:catalytic activity"/>
    <property type="evidence" value="ECO:0007669"/>
    <property type="project" value="InterPro"/>
</dbReference>
<gene>
    <name evidence="5" type="ORF">EGT70_27630</name>
</gene>
<dbReference type="AlphaFoldDB" id="A0AAX1XAI9"/>
<evidence type="ECO:0000313" key="6">
    <source>
        <dbReference type="Proteomes" id="UP000269379"/>
    </source>
</evidence>
<feature type="region of interest" description="Disordered" evidence="3">
    <location>
        <begin position="1"/>
        <end position="69"/>
    </location>
</feature>
<dbReference type="Gene3D" id="3.30.70.2190">
    <property type="match status" value="1"/>
</dbReference>
<dbReference type="InterPro" id="IPR016164">
    <property type="entry name" value="FAD-linked_Oxase-like_C"/>
</dbReference>